<name>A0A9P6DF13_9AGAM</name>
<dbReference type="AlphaFoldDB" id="A0A9P6DF13"/>
<evidence type="ECO:0000256" key="1">
    <source>
        <dbReference type="SAM" id="Phobius"/>
    </source>
</evidence>
<evidence type="ECO:0000313" key="2">
    <source>
        <dbReference type="EMBL" id="KAF9503331.1"/>
    </source>
</evidence>
<keyword evidence="1" id="KW-1133">Transmembrane helix</keyword>
<organism evidence="2 3">
    <name type="scientific">Hydnum rufescens UP504</name>
    <dbReference type="NCBI Taxonomy" id="1448309"/>
    <lineage>
        <taxon>Eukaryota</taxon>
        <taxon>Fungi</taxon>
        <taxon>Dikarya</taxon>
        <taxon>Basidiomycota</taxon>
        <taxon>Agaricomycotina</taxon>
        <taxon>Agaricomycetes</taxon>
        <taxon>Cantharellales</taxon>
        <taxon>Hydnaceae</taxon>
        <taxon>Hydnum</taxon>
    </lineage>
</organism>
<keyword evidence="1" id="KW-0472">Membrane</keyword>
<proteinExistence type="predicted"/>
<protein>
    <submittedName>
        <fullName evidence="2">Uncharacterized protein</fullName>
    </submittedName>
</protein>
<feature type="transmembrane region" description="Helical" evidence="1">
    <location>
        <begin position="30"/>
        <end position="49"/>
    </location>
</feature>
<comment type="caution">
    <text evidence="2">The sequence shown here is derived from an EMBL/GenBank/DDBJ whole genome shotgun (WGS) entry which is preliminary data.</text>
</comment>
<keyword evidence="3" id="KW-1185">Reference proteome</keyword>
<accession>A0A9P6DF13</accession>
<gene>
    <name evidence="2" type="ORF">BS47DRAFT_831561</name>
</gene>
<feature type="transmembrane region" description="Helical" evidence="1">
    <location>
        <begin position="69"/>
        <end position="91"/>
    </location>
</feature>
<sequence>MSVYPFTRQPVACSPFPVGFSSMLRTCPSLRIFFSCGPVTIGFFIGVLIDSPFSSYFHKPDTKSRSLIGVIFGLVSSISIVPHAVVFLDAVGRSTFQLPSNPNLADLDPARGWRLCWLVCCQTTTVQR</sequence>
<dbReference type="Proteomes" id="UP000886523">
    <property type="component" value="Unassembled WGS sequence"/>
</dbReference>
<dbReference type="EMBL" id="MU129381">
    <property type="protein sequence ID" value="KAF9503331.1"/>
    <property type="molecule type" value="Genomic_DNA"/>
</dbReference>
<evidence type="ECO:0000313" key="3">
    <source>
        <dbReference type="Proteomes" id="UP000886523"/>
    </source>
</evidence>
<keyword evidence="1" id="KW-0812">Transmembrane</keyword>
<reference evidence="2" key="1">
    <citation type="journal article" date="2020" name="Nat. Commun.">
        <title>Large-scale genome sequencing of mycorrhizal fungi provides insights into the early evolution of symbiotic traits.</title>
        <authorList>
            <person name="Miyauchi S."/>
            <person name="Kiss E."/>
            <person name="Kuo A."/>
            <person name="Drula E."/>
            <person name="Kohler A."/>
            <person name="Sanchez-Garcia M."/>
            <person name="Morin E."/>
            <person name="Andreopoulos B."/>
            <person name="Barry K.W."/>
            <person name="Bonito G."/>
            <person name="Buee M."/>
            <person name="Carver A."/>
            <person name="Chen C."/>
            <person name="Cichocki N."/>
            <person name="Clum A."/>
            <person name="Culley D."/>
            <person name="Crous P.W."/>
            <person name="Fauchery L."/>
            <person name="Girlanda M."/>
            <person name="Hayes R.D."/>
            <person name="Keri Z."/>
            <person name="LaButti K."/>
            <person name="Lipzen A."/>
            <person name="Lombard V."/>
            <person name="Magnuson J."/>
            <person name="Maillard F."/>
            <person name="Murat C."/>
            <person name="Nolan M."/>
            <person name="Ohm R.A."/>
            <person name="Pangilinan J."/>
            <person name="Pereira M.F."/>
            <person name="Perotto S."/>
            <person name="Peter M."/>
            <person name="Pfister S."/>
            <person name="Riley R."/>
            <person name="Sitrit Y."/>
            <person name="Stielow J.B."/>
            <person name="Szollosi G."/>
            <person name="Zifcakova L."/>
            <person name="Stursova M."/>
            <person name="Spatafora J.W."/>
            <person name="Tedersoo L."/>
            <person name="Vaario L.M."/>
            <person name="Yamada A."/>
            <person name="Yan M."/>
            <person name="Wang P."/>
            <person name="Xu J."/>
            <person name="Bruns T."/>
            <person name="Baldrian P."/>
            <person name="Vilgalys R."/>
            <person name="Dunand C."/>
            <person name="Henrissat B."/>
            <person name="Grigoriev I.V."/>
            <person name="Hibbett D."/>
            <person name="Nagy L.G."/>
            <person name="Martin F.M."/>
        </authorList>
    </citation>
    <scope>NUCLEOTIDE SEQUENCE</scope>
    <source>
        <strain evidence="2">UP504</strain>
    </source>
</reference>
<dbReference type="OrthoDB" id="5547497at2759"/>